<dbReference type="InterPro" id="IPR011049">
    <property type="entry name" value="Serralysin-like_metalloprot_C"/>
</dbReference>
<evidence type="ECO:0008006" key="6">
    <source>
        <dbReference type="Google" id="ProtNLM"/>
    </source>
</evidence>
<dbReference type="PROSITE" id="PS00018">
    <property type="entry name" value="EF_HAND_1"/>
    <property type="match status" value="1"/>
</dbReference>
<dbReference type="PANTHER" id="PTHR38340:SF1">
    <property type="entry name" value="S-LAYER PROTEIN"/>
    <property type="match status" value="1"/>
</dbReference>
<dbReference type="EMBL" id="JAEUXJ010000006">
    <property type="protein sequence ID" value="MBL6456713.1"/>
    <property type="molecule type" value="Genomic_DNA"/>
</dbReference>
<accession>A0ABS1V8P4</accession>
<dbReference type="SUPFAM" id="SSF51120">
    <property type="entry name" value="beta-Roll"/>
    <property type="match status" value="9"/>
</dbReference>
<dbReference type="PRINTS" id="PR00313">
    <property type="entry name" value="CABNDNGRPT"/>
</dbReference>
<dbReference type="InterPro" id="IPR018511">
    <property type="entry name" value="Hemolysin-typ_Ca-bd_CS"/>
</dbReference>
<proteinExistence type="predicted"/>
<dbReference type="Gene3D" id="2.150.10.10">
    <property type="entry name" value="Serralysin-like metalloprotease, C-terminal"/>
    <property type="match status" value="11"/>
</dbReference>
<feature type="region of interest" description="Disordered" evidence="3">
    <location>
        <begin position="2191"/>
        <end position="2224"/>
    </location>
</feature>
<dbReference type="InterPro" id="IPR050557">
    <property type="entry name" value="RTX_toxin/Mannuronan_C5-epim"/>
</dbReference>
<dbReference type="Proteomes" id="UP000606490">
    <property type="component" value="Unassembled WGS sequence"/>
</dbReference>
<evidence type="ECO:0000256" key="2">
    <source>
        <dbReference type="ARBA" id="ARBA00022525"/>
    </source>
</evidence>
<feature type="region of interest" description="Disordered" evidence="3">
    <location>
        <begin position="529"/>
        <end position="587"/>
    </location>
</feature>
<dbReference type="PANTHER" id="PTHR38340">
    <property type="entry name" value="S-LAYER PROTEIN"/>
    <property type="match status" value="1"/>
</dbReference>
<dbReference type="Gene3D" id="2.60.120.380">
    <property type="match status" value="5"/>
</dbReference>
<dbReference type="SUPFAM" id="SSF89260">
    <property type="entry name" value="Collagen-binding domain"/>
    <property type="match status" value="2"/>
</dbReference>
<protein>
    <recommendedName>
        <fullName evidence="6">Hemolysin-type calcium-binding repeat-containing protein</fullName>
    </recommendedName>
</protein>
<evidence type="ECO:0000256" key="1">
    <source>
        <dbReference type="ARBA" id="ARBA00004613"/>
    </source>
</evidence>
<reference evidence="4 5" key="1">
    <citation type="submission" date="2021-01" db="EMBL/GenBank/DDBJ databases">
        <title>Belnapia mucosa sp. nov. and Belnapia arida sp. nov., isolated from the Tabernas Desert (Almeria, Spain).</title>
        <authorList>
            <person name="Molina-Menor E."/>
            <person name="Vidal-Verdu A."/>
            <person name="Calonge A."/>
            <person name="Satari L."/>
            <person name="Pereto Magraner J."/>
            <person name="Porcar Miralles M."/>
        </authorList>
    </citation>
    <scope>NUCLEOTIDE SEQUENCE [LARGE SCALE GENOMIC DNA]</scope>
    <source>
        <strain evidence="4 5">T6</strain>
    </source>
</reference>
<dbReference type="InterPro" id="IPR018247">
    <property type="entry name" value="EF_Hand_1_Ca_BS"/>
</dbReference>
<evidence type="ECO:0000256" key="3">
    <source>
        <dbReference type="SAM" id="MobiDB-lite"/>
    </source>
</evidence>
<dbReference type="Pfam" id="PF00353">
    <property type="entry name" value="HemolysinCabind"/>
    <property type="match status" value="15"/>
</dbReference>
<dbReference type="PROSITE" id="PS00330">
    <property type="entry name" value="HEMOLYSIN_CALCIUM"/>
    <property type="match status" value="6"/>
</dbReference>
<keyword evidence="5" id="KW-1185">Reference proteome</keyword>
<keyword evidence="2" id="KW-0964">Secreted</keyword>
<evidence type="ECO:0000313" key="5">
    <source>
        <dbReference type="Proteomes" id="UP000606490"/>
    </source>
</evidence>
<comment type="caution">
    <text evidence="4">The sequence shown here is derived from an EMBL/GenBank/DDBJ whole genome shotgun (WGS) entry which is preliminary data.</text>
</comment>
<comment type="subcellular location">
    <subcellularLocation>
        <location evidence="1">Secreted</location>
    </subcellularLocation>
</comment>
<feature type="non-terminal residue" evidence="4">
    <location>
        <position position="2224"/>
    </location>
</feature>
<name>A0ABS1V8P4_9PROT</name>
<organism evidence="4 5">
    <name type="scientific">Belnapia mucosa</name>
    <dbReference type="NCBI Taxonomy" id="2804532"/>
    <lineage>
        <taxon>Bacteria</taxon>
        <taxon>Pseudomonadati</taxon>
        <taxon>Pseudomonadota</taxon>
        <taxon>Alphaproteobacteria</taxon>
        <taxon>Acetobacterales</taxon>
        <taxon>Roseomonadaceae</taxon>
        <taxon>Belnapia</taxon>
    </lineage>
</organism>
<evidence type="ECO:0000313" key="4">
    <source>
        <dbReference type="EMBL" id="MBL6456713.1"/>
    </source>
</evidence>
<sequence length="2224" mass="219997">MPSYSATGTWNSTGDDDWFAIQFIANQTYSIALTSGASFGYVTLYSPDGQEELIEWGGNSVLTVTAPATGTYWLSAQSFSGTGNYLLTATTISDDYADNSSTTGTLPIGGSASGTLNTSSDVDWFTVTLQANQTYAIGFGGAASSITIVDANDGELGYYSGTGPKTVWVSVPTTGTYFVEAIGTTGAYTLSASTVPDDYVGTPATTGTLAVGGTASGSWGGSGDSDWFAVTLTAGQSYAVSLSGTAASGGHLAIYSSAGEQVAFGSSTLAGSPLTSGTYYIAAESDTGLGAYSLSLASYADDHGQDPAHAGTATIGVPFSGTHEVMGDSDWYAVSLQADRTYVLTGPSFGFGFMSPVLDAAGQPAAFGSMYSSSGVVTFTIRTAGTYYIASNPLIGAGSYTYTLTAPSDDYAATPATTGHLTVGGTATGQYSFTGDYDWFSVTLTAGQTYVVTTTNTAGGGTSGGTFYDAAGNPHYGAFTPLTSGTYYVQPSAVGAYTVGVSLVTGDDYAGSPATTGLLALATSAVPSAGDDTLEGTTGPDTIDGLAGNDSITGLEGADSLSGSAGHDSIDGGPGNDTLNGGSGRDILRGGEGNDLIVVGTVTDENDYAYGDAGHDELQGHATAAPSGFFVFLDGGTGNDTIRGYGVFENVADYRGRTGPITVLLGDAGTVSLTGNEIDSLNLVRHIAGTTGADTIIGSLANEYVMAGAGGADSLNGGGGTDRLEYYDFSPASGTTGVTVDLLAGKATVAGAVQSLAGFEDIGGSDYDDTLLGDDGDNVIRPVAGNDSIDGRGGFDTVRYTATSVVASGYTGSNQGGFNVNLATGIAIDSWGFTDRLTSIEGVVGVNGRNDTVTGGTGNEVFFGTTGNDSYAGGGGIDRLDYASQTSVGTVMVTLTSAQGGTVLKSAGGTDSFSGIGIVTASINADTLQGFSGATTDIFLRGMGGNDTINGAGNSHNIADYTGQGSLTVNLVTGSAISTGYGTDMLLDVLAIRGSATGDTFLGNATGFYSLDGNAGTDTVSYSSLAAHQPISVQLATGNGATVTKSGGTDTLLALESIIGTAGADSFLGSGSATATNLVQMIGAAGNDSFNGYGNGWNAVSYQLDPTGVSVNLATGSATDGYGGTDSLTAVTNLFGSDYSDTLIGAAASETFSPGLGSDSIDGGAGFDSLDYARFSSGVALVATFTGNAAGAVAKTSNGIAAGTDQFTNIERIRASGGNDTLIGTTLATGTTITLEGDAGNDSIDGKGSLRNLVSYSGSSAAVTVDLQAGTASDGFGGTDTLLNVLRVQGGSGNDAIRGAATDDVFSASAGNDIFDGRGGTDTLDYSAQSAAVSVTLAGSGGVVAKTVGGIAYTDTFSVIEIIQGGSGADSLKGAAGATADIFLRGMGGNDTINGAGNIHNIADYAGQGGLNANLATGSVVSSGNGTDTLVNVVAIRGSTGNDTFQGAGAVSWQIDGNGGTDVVTYAATPGVASIAVTWTGNGSGTVVKTLTAGGTATDTFTGISRIVGTAGADSMAGGAGAEVFYPLGGNDTISGGGGVDRLSYGAYYGQPAGTQGVDVNLTTGTATDNFGNTETISGIRNVEGSPGNDTLTGTNILSGAAGLPGYPSSGTQFWGSTGSDIINGALPLASTSIDYTNYSGPLTVTYSDWQHATVDKGANGTDTLTYIAGVNGTTGGDLLRGSPVAAPAGTYSLTVNLRGAGGNDTIDGFGLGANRADYQGATAAAVIDLGAGTASDGLGGTDTLINVIRVRGSNFNDTITGSSANDTIESAVLGSHLLDGASGTNQYRYSGAENVLIDLGTTTIAGGGYQGAAVKQGGAVDALLRFSSASGGDGNDTIYGTPVNDTLIGVGGDNFLDGRSGVNTVAYNSFYGGPPTHGVTINLVTGIAANPWDGTDTLVNVHSVIGTILADKMTGVAIAGVQTFLRGDKGNDTIIAGKVDTLITASYSNSSAGVMVDLHGGQAIDDGLGGHDTLVNIQAVLGSGFNDMLQGGDHADLLSGGAGNDQLYGGAGRDTLDGGAGNDYLEGDGGGDSLIGGTGADVFNLQPLNLASAPDWSVLSGMDTIADFSSAEGDKLTLGDGDGTFNPYGIGLGLVWQGSTAAQTSLTAGLSLPGAGTLPLTYSAYWVPDAVAGGWLVVDVNRDGVLDGGDLAVRLNAAEPLTIGTGDFSAGTFTTVNSVPGTATAEALTGTAGSDSLSGLAGDDTLSGNAGKDTLDGGTGADS</sequence>
<dbReference type="InterPro" id="IPR001343">
    <property type="entry name" value="Hemolysn_Ca-bd"/>
</dbReference>
<gene>
    <name evidence="4" type="ORF">JMJ55_15360</name>
</gene>